<evidence type="ECO:0000313" key="6">
    <source>
        <dbReference type="Proteomes" id="UP000000763"/>
    </source>
</evidence>
<evidence type="ECO:0000259" key="4">
    <source>
        <dbReference type="Pfam" id="PF21530"/>
    </source>
</evidence>
<feature type="transmembrane region" description="Helical" evidence="2">
    <location>
        <begin position="7"/>
        <end position="30"/>
    </location>
</feature>
<organism evidence="5 6">
    <name type="scientific">Oryza sativa subsp. japonica</name>
    <name type="common">Rice</name>
    <dbReference type="NCBI Taxonomy" id="39947"/>
    <lineage>
        <taxon>Eukaryota</taxon>
        <taxon>Viridiplantae</taxon>
        <taxon>Streptophyta</taxon>
        <taxon>Embryophyta</taxon>
        <taxon>Tracheophyta</taxon>
        <taxon>Spermatophyta</taxon>
        <taxon>Magnoliopsida</taxon>
        <taxon>Liliopsida</taxon>
        <taxon>Poales</taxon>
        <taxon>Poaceae</taxon>
        <taxon>BOP clade</taxon>
        <taxon>Oryzoideae</taxon>
        <taxon>Oryzeae</taxon>
        <taxon>Oryzinae</taxon>
        <taxon>Oryza</taxon>
        <taxon>Oryza sativa</taxon>
    </lineage>
</organism>
<reference evidence="6" key="2">
    <citation type="journal article" date="2008" name="Nucleic Acids Res.">
        <title>The rice annotation project database (RAP-DB): 2008 update.</title>
        <authorList>
            <consortium name="The rice annotation project (RAP)"/>
        </authorList>
    </citation>
    <scope>GENOME REANNOTATION</scope>
    <source>
        <strain evidence="6">cv. Nipponbare</strain>
    </source>
</reference>
<dbReference type="PANTHER" id="PTHR10492">
    <property type="match status" value="1"/>
</dbReference>
<dbReference type="InterPro" id="IPR025476">
    <property type="entry name" value="Helitron_helicase-like"/>
</dbReference>
<dbReference type="InterPro" id="IPR049163">
    <property type="entry name" value="Pif1-like_2B_dom"/>
</dbReference>
<keyword evidence="2" id="KW-0472">Membrane</keyword>
<evidence type="ECO:0000313" key="5">
    <source>
        <dbReference type="EMBL" id="CAE76056.1"/>
    </source>
</evidence>
<feature type="domain" description="Helitron helicase-like" evidence="3">
    <location>
        <begin position="412"/>
        <end position="503"/>
    </location>
</feature>
<accession>Q6MW89</accession>
<dbReference type="SUPFAM" id="SSF52540">
    <property type="entry name" value="P-loop containing nucleoside triphosphate hydrolases"/>
    <property type="match status" value="1"/>
</dbReference>
<keyword evidence="2" id="KW-0812">Transmembrane</keyword>
<feature type="region of interest" description="Disordered" evidence="1">
    <location>
        <begin position="212"/>
        <end position="270"/>
    </location>
</feature>
<proteinExistence type="predicted"/>
<sequence length="1550" mass="175147">MPLGIYVVILLMKCLLSIQLLCLRVGMWFICGIRFQLFLQQFSARSIGDVFLFISSYRVQVWGVTFSLDSGRRGECDDGGPLLQLGYSSQGIPDRSRIGQSIDFCIRCAFFFSVSDLIKLGDHLSEREDADLCRIGITGESLGGVIALEDKMGAVVIHIVRSIEWHNIECHIVRWSSLYSVQAPTAFLLTIFCYCCRYSICRDNSGRMDNALGTSHPIVRRRGRPRQSASITPMPQPNPTAAAESRRRRRQVIDANRNRDQRPVHQRFIGESSISNLTEQNEPHIHIGSIPSNQSFNHRCTVYEPLNLGGPHHSCVHCGAFFCMFAMTSMGAKVNESINDGRAPYVFKISGQQINENHCKFMSMQYPLLFPYGEDGYHEKLTYNTTARSQAIKCTKMTPLEYFAYRLHDRPRDFNTPLRKYGCPDLFVTFTSNPAWPEVREALARIPGQQPSDRADIVNRVFKMKLNILMDDIKKREFFGPINAVIYTIEFQKRGLPHVHIIIWLAKKEPLDAKKVGSYISAQFPDPAVDKIGYDAVCNFMVHGPCGPHNPSSVCMSEGKCTKFYPKEFCEETTILENGFTQYARPNNGITFKRNEVEIDNRFVVPHNVDLVVKFQAHINVEKVNYDGMHKYLFRYVTKGFDCSRVGFHSNSSNSESSSETINEINNYLECRCVTPNDAAWRLLQFDIHHTDPSVERLPVYLPFENNVVFTEDDDLEEVIDDPNNSKSKLTAWLEANMENPSARELTYIEFPKYWTWHNKEKYWDGRRGASRRIGRIAHVSPSQGEAYYLRMLLHIVRGPRSFAEIRTVSSVEYPTFRAACEALGLLGDDQEWSNAIKDAAQWALPFQLRQLFVTMLLFCEVTNPTRLFNEHMSCMSEDIAYRTTRNTSQASSSNNTFVTSSLLLELDKLLRDAGYSLSHFNLPMPDDIASVSAQNRLLLDELSYDVCNMGYTIDEEVSCLNNSQKEVFNAIYNSVKEKTSKKFAEWLLRVGNGAEPYVDIPDQPKGMFIEIPQSLLLSPDCRNLDGLISFVYDSGCQTTDLRSYLCECAILAPTNDVVSEINNKMIAQLATTEMSYYSSDSIDDSCSNHTTLEALYPTEFLNTISINGLPEHVLHLKIGVPIMLLRNLDASRGLCNGTRLIVTQLTNRVIEGEIITGKAKGTKAYIPRIITTSAQSKWPFKLRRRQFPIRLSYAMTINKSQGQTLSIVGLYLPSPIFSHGQLYVAFSRVTSPKGLKVLIENSPASYENCTQNVVYAEGSMAQISVPKKLEKQFRPLLNEGSVYLITNTTAVDARRKTYIYQHQNYMIQFKHETKVNHLESRGSTIPKFSFSFCPFDQIPGKTITSKPLIGKTEAFSSSATQIHINLDIPQVEQFRSSYKLGSPSLQQQHPKIVRLSPLQAAGKIYNLEEISAMPVSAFQGGVTYSAVAKVSSILSSIKWYYIGCHRCDKGYKLPVTITDKSGSLDAVAFSFVAEDLVELDAAQASQNMKIDSVDHLVTLNKAIAKTRLFTIGMNTDSSSKFPISYVFKRSFSIDDTMPNPLLTSEKVDT</sequence>
<reference evidence="6" key="1">
    <citation type="journal article" date="2005" name="Nature">
        <title>The map-based sequence of the rice genome.</title>
        <authorList>
            <consortium name="International rice genome sequencing project (IRGSP)"/>
            <person name="Matsumoto T."/>
            <person name="Wu J."/>
            <person name="Kanamori H."/>
            <person name="Katayose Y."/>
            <person name="Fujisawa M."/>
            <person name="Namiki N."/>
            <person name="Mizuno H."/>
            <person name="Yamamoto K."/>
            <person name="Antonio B.A."/>
            <person name="Baba T."/>
            <person name="Sakata K."/>
            <person name="Nagamura Y."/>
            <person name="Aoki H."/>
            <person name="Arikawa K."/>
            <person name="Arita K."/>
            <person name="Bito T."/>
            <person name="Chiden Y."/>
            <person name="Fujitsuka N."/>
            <person name="Fukunaka R."/>
            <person name="Hamada M."/>
            <person name="Harada C."/>
            <person name="Hayashi A."/>
            <person name="Hijishita S."/>
            <person name="Honda M."/>
            <person name="Hosokawa S."/>
            <person name="Ichikawa Y."/>
            <person name="Idonuma A."/>
            <person name="Iijima M."/>
            <person name="Ikeda M."/>
            <person name="Ikeno M."/>
            <person name="Ito K."/>
            <person name="Ito S."/>
            <person name="Ito T."/>
            <person name="Ito Y."/>
            <person name="Ito Y."/>
            <person name="Iwabuchi A."/>
            <person name="Kamiya K."/>
            <person name="Karasawa W."/>
            <person name="Kurita K."/>
            <person name="Katagiri S."/>
            <person name="Kikuta A."/>
            <person name="Kobayashi H."/>
            <person name="Kobayashi N."/>
            <person name="Machita K."/>
            <person name="Maehara T."/>
            <person name="Masukawa M."/>
            <person name="Mizubayashi T."/>
            <person name="Mukai Y."/>
            <person name="Nagasaki H."/>
            <person name="Nagata Y."/>
            <person name="Naito S."/>
            <person name="Nakashima M."/>
            <person name="Nakama Y."/>
            <person name="Nakamichi Y."/>
            <person name="Nakamura M."/>
            <person name="Meguro A."/>
            <person name="Negishi M."/>
            <person name="Ohta I."/>
            <person name="Ohta T."/>
            <person name="Okamoto M."/>
            <person name="Ono N."/>
            <person name="Saji S."/>
            <person name="Sakaguchi M."/>
            <person name="Sakai K."/>
            <person name="Shibata M."/>
            <person name="Shimokawa T."/>
            <person name="Song J."/>
            <person name="Takazaki Y."/>
            <person name="Terasawa K."/>
            <person name="Tsugane M."/>
            <person name="Tsuji K."/>
            <person name="Ueda S."/>
            <person name="Waki K."/>
            <person name="Yamagata H."/>
            <person name="Yamamoto M."/>
            <person name="Yamamoto S."/>
            <person name="Yamane H."/>
            <person name="Yoshiki S."/>
            <person name="Yoshihara R."/>
            <person name="Yukawa K."/>
            <person name="Zhong H."/>
            <person name="Yano M."/>
            <person name="Yuan Q."/>
            <person name="Ouyang S."/>
            <person name="Liu J."/>
            <person name="Jones K.M."/>
            <person name="Gansberger K."/>
            <person name="Moffat K."/>
            <person name="Hill J."/>
            <person name="Bera J."/>
            <person name="Fadrosh D."/>
            <person name="Jin S."/>
            <person name="Johri S."/>
            <person name="Kim M."/>
            <person name="Overton L."/>
            <person name="Reardon M."/>
            <person name="Tsitrin T."/>
            <person name="Vuong H."/>
            <person name="Weaver B."/>
            <person name="Ciecko A."/>
            <person name="Tallon L."/>
            <person name="Jackson J."/>
            <person name="Pai G."/>
            <person name="Aken S.V."/>
            <person name="Utterback T."/>
            <person name="Reidmuller S."/>
            <person name="Feldblyum T."/>
            <person name="Hsiao J."/>
            <person name="Zismann V."/>
            <person name="Iobst S."/>
            <person name="de Vazeille A.R."/>
            <person name="Buell C.R."/>
            <person name="Ying K."/>
            <person name="Li Y."/>
            <person name="Lu T."/>
            <person name="Huang Y."/>
            <person name="Zhao Q."/>
            <person name="Feng Q."/>
            <person name="Zhang L."/>
            <person name="Zhu J."/>
            <person name="Weng Q."/>
            <person name="Mu J."/>
            <person name="Lu Y."/>
            <person name="Fan D."/>
            <person name="Liu Y."/>
            <person name="Guan J."/>
            <person name="Zhang Y."/>
            <person name="Yu S."/>
            <person name="Liu X."/>
            <person name="Zhang Y."/>
            <person name="Hong G."/>
            <person name="Han B."/>
            <person name="Choisne N."/>
            <person name="Demange N."/>
            <person name="Orjeda G."/>
            <person name="Samain S."/>
            <person name="Cattolico L."/>
            <person name="Pelletier E."/>
            <person name="Couloux A."/>
            <person name="Segurens B."/>
            <person name="Wincker P."/>
            <person name="D'Hont A."/>
            <person name="Scarpelli C."/>
            <person name="Weissenbach J."/>
            <person name="Salanoubat M."/>
            <person name="Quetier F."/>
            <person name="Yu Y."/>
            <person name="Kim H.R."/>
            <person name="Rambo T."/>
            <person name="Currie J."/>
            <person name="Collura K."/>
            <person name="Luo M."/>
            <person name="Yang T."/>
            <person name="Ammiraju J.S.S."/>
            <person name="Engler F."/>
            <person name="Soderlund C."/>
            <person name="Wing R.A."/>
            <person name="Palmer L.E."/>
            <person name="de la Bastide M."/>
            <person name="Spiegel L."/>
            <person name="Nascimento L."/>
            <person name="Zutavern T."/>
            <person name="O'Shaughnessy A."/>
            <person name="Dike S."/>
            <person name="Dedhia N."/>
            <person name="Preston R."/>
            <person name="Balija V."/>
            <person name="McCombie W.R."/>
            <person name="Chow T."/>
            <person name="Chen H."/>
            <person name="Chung M."/>
            <person name="Chen C."/>
            <person name="Shaw J."/>
            <person name="Wu H."/>
            <person name="Hsiao K."/>
            <person name="Chao Y."/>
            <person name="Chu M."/>
            <person name="Cheng C."/>
            <person name="Hour A."/>
            <person name="Lee P."/>
            <person name="Lin S."/>
            <person name="Lin Y."/>
            <person name="Liou J."/>
            <person name="Liu S."/>
            <person name="Hsing Y."/>
            <person name="Raghuvanshi S."/>
            <person name="Mohanty A."/>
            <person name="Bharti A.K."/>
            <person name="Gaur A."/>
            <person name="Gupta V."/>
            <person name="Kumar D."/>
            <person name="Ravi V."/>
            <person name="Vij S."/>
            <person name="Kapur A."/>
            <person name="Khurana P."/>
            <person name="Khurana P."/>
            <person name="Khurana J.P."/>
            <person name="Tyagi A.K."/>
            <person name="Gaikwad K."/>
            <person name="Singh A."/>
            <person name="Dalal V."/>
            <person name="Srivastava S."/>
            <person name="Dixit A."/>
            <person name="Pal A.K."/>
            <person name="Ghazi I.A."/>
            <person name="Yadav M."/>
            <person name="Pandit A."/>
            <person name="Bhargava A."/>
            <person name="Sureshbabu K."/>
            <person name="Batra K."/>
            <person name="Sharma T.R."/>
            <person name="Mohapatra T."/>
            <person name="Singh N.K."/>
            <person name="Messing J."/>
            <person name="Nelson A.B."/>
            <person name="Fuks G."/>
            <person name="Kavchok S."/>
            <person name="Keizer G."/>
            <person name="Linton E."/>
            <person name="Llaca V."/>
            <person name="Song R."/>
            <person name="Tanyolac B."/>
            <person name="Young S."/>
            <person name="Ho-Il K."/>
            <person name="Hahn J.H."/>
            <person name="Sangsakoo G."/>
            <person name="Vanavichit A."/>
            <person name="de Mattos Luiz.A.T."/>
            <person name="Zimmer P.D."/>
            <person name="Malone G."/>
            <person name="Dellagostin O."/>
            <person name="de Oliveira A.C."/>
            <person name="Bevan M."/>
            <person name="Bancroft I."/>
            <person name="Minx P."/>
            <person name="Cordum H."/>
            <person name="Wilson R."/>
            <person name="Cheng Z."/>
            <person name="Jin W."/>
            <person name="Jiang J."/>
            <person name="Leong S.A."/>
            <person name="Iwama H."/>
            <person name="Gojobori T."/>
            <person name="Itoh T."/>
            <person name="Niimura Y."/>
            <person name="Fujii Y."/>
            <person name="Habara T."/>
            <person name="Sakai H."/>
            <person name="Sato Y."/>
            <person name="Wilson G."/>
            <person name="Kumar K."/>
            <person name="McCouch S."/>
            <person name="Juretic N."/>
            <person name="Hoen D."/>
            <person name="Wright S."/>
            <person name="Bruskiewich R."/>
            <person name="Bureau T."/>
            <person name="Miyao A."/>
            <person name="Hirochika H."/>
            <person name="Nishikawa T."/>
            <person name="Kadowaki K."/>
            <person name="Sugiura M."/>
            <person name="Burr B."/>
            <person name="Sasaki T."/>
        </authorList>
    </citation>
    <scope>NUCLEOTIDE SEQUENCE [LARGE SCALE GENOMIC DNA]</scope>
    <source>
        <strain evidence="6">cv. Nipponbare</strain>
    </source>
</reference>
<gene>
    <name evidence="5" type="primary">B1248C03.15</name>
</gene>
<keyword evidence="2" id="KW-1133">Transmembrane helix</keyword>
<dbReference type="FunFam" id="3.40.50.300:FF:002884">
    <property type="entry name" value="ATP-dependent DNA helicase"/>
    <property type="match status" value="1"/>
</dbReference>
<name>Q6MW89_ORYSJ</name>
<dbReference type="CDD" id="cd18809">
    <property type="entry name" value="SF1_C_RecD"/>
    <property type="match status" value="1"/>
</dbReference>
<feature type="domain" description="DNA helicase Pif1-like 2B" evidence="4">
    <location>
        <begin position="1100"/>
        <end position="1146"/>
    </location>
</feature>
<dbReference type="Proteomes" id="UP000000763">
    <property type="component" value="Chromosome 4"/>
</dbReference>
<evidence type="ECO:0000256" key="1">
    <source>
        <dbReference type="SAM" id="MobiDB-lite"/>
    </source>
</evidence>
<dbReference type="Pfam" id="PF14214">
    <property type="entry name" value="Helitron_like_N"/>
    <property type="match status" value="1"/>
</dbReference>
<dbReference type="Pfam" id="PF21530">
    <property type="entry name" value="Pif1_2B_dom"/>
    <property type="match status" value="1"/>
</dbReference>
<dbReference type="EMBL" id="BX842607">
    <property type="protein sequence ID" value="CAE76056.1"/>
    <property type="molecule type" value="Genomic_DNA"/>
</dbReference>
<dbReference type="InterPro" id="IPR027417">
    <property type="entry name" value="P-loop_NTPase"/>
</dbReference>
<evidence type="ECO:0000256" key="2">
    <source>
        <dbReference type="SAM" id="Phobius"/>
    </source>
</evidence>
<protein>
    <submittedName>
        <fullName evidence="5">B1248C03.15 protein</fullName>
    </submittedName>
</protein>
<dbReference type="PANTHER" id="PTHR10492:SF57">
    <property type="entry name" value="ATP-DEPENDENT DNA HELICASE"/>
    <property type="match status" value="1"/>
</dbReference>
<evidence type="ECO:0000259" key="3">
    <source>
        <dbReference type="Pfam" id="PF14214"/>
    </source>
</evidence>